<sequence length="90" mass="9944">MITIDLLVRYIPVPLSVEKKEESEAQTLYNQIIEAMKSSETQIVELTCDKQTDKKIAVISDQITGIVISQKDGTSKGNNVPGFFATLAEK</sequence>
<dbReference type="RefSeq" id="WP_155084056.1">
    <property type="nucleotide sequence ID" value="NZ_WMIA01000013.1"/>
</dbReference>
<gene>
    <name evidence="1" type="ORF">GGC33_11120</name>
</gene>
<comment type="caution">
    <text evidence="1">The sequence shown here is derived from an EMBL/GenBank/DDBJ whole genome shotgun (WGS) entry which is preliminary data.</text>
</comment>
<dbReference type="EMBL" id="WMIA01000013">
    <property type="protein sequence ID" value="MTF39473.1"/>
    <property type="molecule type" value="Genomic_DNA"/>
</dbReference>
<organism evidence="1 2">
    <name type="scientific">Cyanobacterium aponinum 0216</name>
    <dbReference type="NCBI Taxonomy" id="2676140"/>
    <lineage>
        <taxon>Bacteria</taxon>
        <taxon>Bacillati</taxon>
        <taxon>Cyanobacteriota</taxon>
        <taxon>Cyanophyceae</taxon>
        <taxon>Oscillatoriophycideae</taxon>
        <taxon>Chroococcales</taxon>
        <taxon>Geminocystaceae</taxon>
        <taxon>Cyanobacterium</taxon>
    </lineage>
</organism>
<name>A0A844GV73_9CHRO</name>
<reference evidence="1 2" key="1">
    <citation type="submission" date="2019-11" db="EMBL/GenBank/DDBJ databases">
        <title>Isolation of a new High Light Tolerant Cyanobacteria.</title>
        <authorList>
            <person name="Dobson Z."/>
            <person name="Vaughn N."/>
            <person name="Vaughn M."/>
            <person name="Fromme P."/>
            <person name="Mazor Y."/>
        </authorList>
    </citation>
    <scope>NUCLEOTIDE SEQUENCE [LARGE SCALE GENOMIC DNA]</scope>
    <source>
        <strain evidence="1 2">0216</strain>
    </source>
</reference>
<dbReference type="Pfam" id="PF26132">
    <property type="entry name" value="UPF0367"/>
    <property type="match status" value="1"/>
</dbReference>
<accession>A0A844GV73</accession>
<dbReference type="Proteomes" id="UP000437131">
    <property type="component" value="Unassembled WGS sequence"/>
</dbReference>
<protein>
    <submittedName>
        <fullName evidence="1">Uncharacterized protein</fullName>
    </submittedName>
</protein>
<dbReference type="AlphaFoldDB" id="A0A844GV73"/>
<dbReference type="InterPro" id="IPR020885">
    <property type="entry name" value="UPF0367"/>
</dbReference>
<dbReference type="NCBIfam" id="NF010236">
    <property type="entry name" value="PRK13683.1"/>
    <property type="match status" value="1"/>
</dbReference>
<proteinExistence type="predicted"/>
<evidence type="ECO:0000313" key="1">
    <source>
        <dbReference type="EMBL" id="MTF39473.1"/>
    </source>
</evidence>
<evidence type="ECO:0000313" key="2">
    <source>
        <dbReference type="Proteomes" id="UP000437131"/>
    </source>
</evidence>